<keyword evidence="3 11" id="KW-0378">Hydrolase</keyword>
<reference evidence="14 15" key="1">
    <citation type="submission" date="2016-10" db="EMBL/GenBank/DDBJ databases">
        <authorList>
            <person name="de Groot N.N."/>
        </authorList>
    </citation>
    <scope>NUCLEOTIDE SEQUENCE [LARGE SCALE GENOMIC DNA]</scope>
    <source>
        <strain evidence="14 15">DSM 18979</strain>
    </source>
</reference>
<evidence type="ECO:0000256" key="6">
    <source>
        <dbReference type="ARBA" id="ARBA00023125"/>
    </source>
</evidence>
<dbReference type="STRING" id="426128.SAMN05660297_00102"/>
<keyword evidence="5 11" id="KW-0067">ATP-binding</keyword>
<keyword evidence="4 11" id="KW-0347">Helicase</keyword>
<feature type="binding site" evidence="11">
    <location>
        <begin position="25"/>
        <end position="32"/>
    </location>
    <ligand>
        <name>ATP</name>
        <dbReference type="ChEBI" id="CHEBI:30616"/>
    </ligand>
</feature>
<evidence type="ECO:0000256" key="7">
    <source>
        <dbReference type="ARBA" id="ARBA00023235"/>
    </source>
</evidence>
<dbReference type="GO" id="GO:0016887">
    <property type="term" value="F:ATP hydrolysis activity"/>
    <property type="evidence" value="ECO:0007669"/>
    <property type="project" value="RHEA"/>
</dbReference>
<dbReference type="Gene3D" id="1.10.10.160">
    <property type="match status" value="1"/>
</dbReference>
<dbReference type="PANTHER" id="PTHR11070">
    <property type="entry name" value="UVRD / RECB / PCRA DNA HELICASE FAMILY MEMBER"/>
    <property type="match status" value="1"/>
</dbReference>
<evidence type="ECO:0000259" key="12">
    <source>
        <dbReference type="PROSITE" id="PS51198"/>
    </source>
</evidence>
<dbReference type="InterPro" id="IPR013986">
    <property type="entry name" value="DExx_box_DNA_helicase_dom_sf"/>
</dbReference>
<dbReference type="CDD" id="cd17932">
    <property type="entry name" value="DEXQc_UvrD"/>
    <property type="match status" value="1"/>
</dbReference>
<evidence type="ECO:0000256" key="4">
    <source>
        <dbReference type="ARBA" id="ARBA00022806"/>
    </source>
</evidence>
<feature type="domain" description="UvrD-like helicase C-terminal" evidence="13">
    <location>
        <begin position="288"/>
        <end position="554"/>
    </location>
</feature>
<evidence type="ECO:0000259" key="13">
    <source>
        <dbReference type="PROSITE" id="PS51217"/>
    </source>
</evidence>
<dbReference type="GO" id="GO:0043138">
    <property type="term" value="F:3'-5' DNA helicase activity"/>
    <property type="evidence" value="ECO:0007669"/>
    <property type="project" value="UniProtKB-EC"/>
</dbReference>
<organism evidence="14 15">
    <name type="scientific">Natronincola peptidivorans</name>
    <dbReference type="NCBI Taxonomy" id="426128"/>
    <lineage>
        <taxon>Bacteria</taxon>
        <taxon>Bacillati</taxon>
        <taxon>Bacillota</taxon>
        <taxon>Clostridia</taxon>
        <taxon>Peptostreptococcales</taxon>
        <taxon>Natronincolaceae</taxon>
        <taxon>Natronincola</taxon>
    </lineage>
</organism>
<dbReference type="RefSeq" id="WP_090437776.1">
    <property type="nucleotide sequence ID" value="NZ_FOHU01000001.1"/>
</dbReference>
<feature type="domain" description="UvrD-like helicase ATP-binding" evidence="12">
    <location>
        <begin position="4"/>
        <end position="287"/>
    </location>
</feature>
<proteinExistence type="inferred from homology"/>
<comment type="similarity">
    <text evidence="1">Belongs to the helicase family. UvrD subfamily.</text>
</comment>
<dbReference type="InterPro" id="IPR027417">
    <property type="entry name" value="P-loop_NTPase"/>
</dbReference>
<dbReference type="GO" id="GO:0005524">
    <property type="term" value="F:ATP binding"/>
    <property type="evidence" value="ECO:0007669"/>
    <property type="project" value="UniProtKB-UniRule"/>
</dbReference>
<gene>
    <name evidence="14" type="ORF">SAMN05660297_00102</name>
</gene>
<dbReference type="PROSITE" id="PS51217">
    <property type="entry name" value="UVRD_HELICASE_CTER"/>
    <property type="match status" value="1"/>
</dbReference>
<keyword evidence="6" id="KW-0238">DNA-binding</keyword>
<evidence type="ECO:0000256" key="11">
    <source>
        <dbReference type="PROSITE-ProRule" id="PRU00560"/>
    </source>
</evidence>
<evidence type="ECO:0000256" key="10">
    <source>
        <dbReference type="ARBA" id="ARBA00048988"/>
    </source>
</evidence>
<name>A0A1H9Y8L4_9FIRM</name>
<evidence type="ECO:0000256" key="5">
    <source>
        <dbReference type="ARBA" id="ARBA00022840"/>
    </source>
</evidence>
<accession>A0A1H9Y8L4</accession>
<evidence type="ECO:0000256" key="9">
    <source>
        <dbReference type="ARBA" id="ARBA00034808"/>
    </source>
</evidence>
<keyword evidence="2 11" id="KW-0547">Nucleotide-binding</keyword>
<dbReference type="InterPro" id="IPR014017">
    <property type="entry name" value="DNA_helicase_UvrD-like_C"/>
</dbReference>
<dbReference type="SUPFAM" id="SSF52540">
    <property type="entry name" value="P-loop containing nucleoside triphosphate hydrolases"/>
    <property type="match status" value="1"/>
</dbReference>
<dbReference type="Proteomes" id="UP000199568">
    <property type="component" value="Unassembled WGS sequence"/>
</dbReference>
<dbReference type="PANTHER" id="PTHR11070:SF2">
    <property type="entry name" value="ATP-DEPENDENT DNA HELICASE SRS2"/>
    <property type="match status" value="1"/>
</dbReference>
<keyword evidence="15" id="KW-1185">Reference proteome</keyword>
<evidence type="ECO:0000256" key="8">
    <source>
        <dbReference type="ARBA" id="ARBA00034617"/>
    </source>
</evidence>
<dbReference type="PROSITE" id="PS51198">
    <property type="entry name" value="UVRD_HELICASE_ATP_BIND"/>
    <property type="match status" value="1"/>
</dbReference>
<evidence type="ECO:0000256" key="3">
    <source>
        <dbReference type="ARBA" id="ARBA00022801"/>
    </source>
</evidence>
<sequence length="706" mass="82896">MLEIQLNKQQRLASLHKDGPAIVLAVAGAGKTTTLCARTANLILKHKVDPLKIKTMTFSRAAARDMKEKFISLSGEGIKKANAVDFSTIHSFAFSVIKYYYKHKNIPLIVIENEKEEINKYSILKDIFKNVSNEYITEEQLEELLTYITYTKNMMHKPKEIEGLNTTIKNFPLIFETYENIKKEKNYLDYDDMLTVMYNILLDEPKLLKAIQNKYQYWQVDEFQDTSIIQYEILKLLAKPKNNLFCVGDDDQTLYSWRGSYPRILLEFPKVFKKTQVYFMEENYRSTETIIRLSNEIIALNQQRYEKSIFTQNEKGFPVLIEEFNNENTQIKTIVQEITQKKQLQEVAILFRNSFSAMPFIDSFQENNIPFYIREHKMSFLKHWIAKDISSFIQLAYKPYDLELFRNIYYKLNAFLTKQSMSYVAQELEKIDFAEREEINIFDVLLTYPHLQYYQKEKILKIKYDFGIFRKQNTNNFMQFIRKRLRYNEYLEKQELTSKEVVNNTIGVLEYLANNVTTGLEFLDKIKGLNQVIKEASANKGKGVVLSTIHSAKGLEFDDVYVIDVINGVLPNASSLNQLEKYQDVSELEEERRTFYVALTRARKQLKICSTKMRFENTTEESIFLKEVKEILGVNPIKTRLRPKEIQQDVEKIDVSGYKKNKEINHITFGKGRILMRNDNIAMVDFDSGGTKKIDLKTCIKYQLLI</sequence>
<evidence type="ECO:0000313" key="15">
    <source>
        <dbReference type="Proteomes" id="UP000199568"/>
    </source>
</evidence>
<dbReference type="Pfam" id="PF00580">
    <property type="entry name" value="UvrD-helicase"/>
    <property type="match status" value="1"/>
</dbReference>
<dbReference type="AlphaFoldDB" id="A0A1H9Y8L4"/>
<comment type="catalytic activity">
    <reaction evidence="8">
        <text>Couples ATP hydrolysis with the unwinding of duplex DNA by translocating in the 3'-5' direction.</text>
        <dbReference type="EC" id="5.6.2.4"/>
    </reaction>
</comment>
<dbReference type="EC" id="5.6.2.4" evidence="9"/>
<dbReference type="Pfam" id="PF13361">
    <property type="entry name" value="UvrD_C"/>
    <property type="match status" value="1"/>
</dbReference>
<dbReference type="InterPro" id="IPR000212">
    <property type="entry name" value="DNA_helicase_UvrD/REP"/>
</dbReference>
<dbReference type="EMBL" id="FOHU01000001">
    <property type="protein sequence ID" value="SES65253.1"/>
    <property type="molecule type" value="Genomic_DNA"/>
</dbReference>
<comment type="catalytic activity">
    <reaction evidence="10">
        <text>ATP + H2O = ADP + phosphate + H(+)</text>
        <dbReference type="Rhea" id="RHEA:13065"/>
        <dbReference type="ChEBI" id="CHEBI:15377"/>
        <dbReference type="ChEBI" id="CHEBI:15378"/>
        <dbReference type="ChEBI" id="CHEBI:30616"/>
        <dbReference type="ChEBI" id="CHEBI:43474"/>
        <dbReference type="ChEBI" id="CHEBI:456216"/>
        <dbReference type="EC" id="5.6.2.4"/>
    </reaction>
</comment>
<protein>
    <recommendedName>
        <fullName evidence="9">DNA 3'-5' helicase</fullName>
        <ecNumber evidence="9">5.6.2.4</ecNumber>
    </recommendedName>
</protein>
<dbReference type="InterPro" id="IPR014016">
    <property type="entry name" value="UvrD-like_ATP-bd"/>
</dbReference>
<dbReference type="OrthoDB" id="9810135at2"/>
<evidence type="ECO:0000256" key="1">
    <source>
        <dbReference type="ARBA" id="ARBA00009922"/>
    </source>
</evidence>
<dbReference type="GO" id="GO:0000725">
    <property type="term" value="P:recombinational repair"/>
    <property type="evidence" value="ECO:0007669"/>
    <property type="project" value="TreeGrafter"/>
</dbReference>
<keyword evidence="7" id="KW-0413">Isomerase</keyword>
<dbReference type="Gene3D" id="3.40.50.300">
    <property type="entry name" value="P-loop containing nucleotide triphosphate hydrolases"/>
    <property type="match status" value="2"/>
</dbReference>
<evidence type="ECO:0000256" key="2">
    <source>
        <dbReference type="ARBA" id="ARBA00022741"/>
    </source>
</evidence>
<dbReference type="GO" id="GO:0003677">
    <property type="term" value="F:DNA binding"/>
    <property type="evidence" value="ECO:0007669"/>
    <property type="project" value="UniProtKB-KW"/>
</dbReference>
<dbReference type="Gene3D" id="1.10.486.10">
    <property type="entry name" value="PCRA, domain 4"/>
    <property type="match status" value="1"/>
</dbReference>
<evidence type="ECO:0000313" key="14">
    <source>
        <dbReference type="EMBL" id="SES65253.1"/>
    </source>
</evidence>